<keyword evidence="2" id="KW-0723">Serine/threonine-protein kinase</keyword>
<dbReference type="OrthoDB" id="5979581at2759"/>
<gene>
    <name evidence="11" type="ORF">VSDG_05882</name>
</gene>
<evidence type="ECO:0000256" key="3">
    <source>
        <dbReference type="ARBA" id="ARBA00022679"/>
    </source>
</evidence>
<evidence type="ECO:0000313" key="11">
    <source>
        <dbReference type="EMBL" id="ROV94437.1"/>
    </source>
</evidence>
<dbReference type="GO" id="GO:0004674">
    <property type="term" value="F:protein serine/threonine kinase activity"/>
    <property type="evidence" value="ECO:0007669"/>
    <property type="project" value="UniProtKB-KW"/>
</dbReference>
<proteinExistence type="predicted"/>
<dbReference type="Pfam" id="PF00069">
    <property type="entry name" value="Pkinase"/>
    <property type="match status" value="1"/>
</dbReference>
<reference evidence="11 12" key="1">
    <citation type="submission" date="2015-09" db="EMBL/GenBank/DDBJ databases">
        <title>Host preference determinants of Valsa canker pathogens revealed by comparative genomics.</title>
        <authorList>
            <person name="Yin Z."/>
            <person name="Huang L."/>
        </authorList>
    </citation>
    <scope>NUCLEOTIDE SEQUENCE [LARGE SCALE GENOMIC DNA]</scope>
    <source>
        <strain evidence="11 12">YSFL</strain>
    </source>
</reference>
<dbReference type="GO" id="GO:0005524">
    <property type="term" value="F:ATP binding"/>
    <property type="evidence" value="ECO:0007669"/>
    <property type="project" value="UniProtKB-KW"/>
</dbReference>
<dbReference type="GO" id="GO:0000245">
    <property type="term" value="P:spliceosomal complex assembly"/>
    <property type="evidence" value="ECO:0007669"/>
    <property type="project" value="TreeGrafter"/>
</dbReference>
<evidence type="ECO:0000259" key="10">
    <source>
        <dbReference type="PROSITE" id="PS50011"/>
    </source>
</evidence>
<dbReference type="EMBL" id="LJZO01000028">
    <property type="protein sequence ID" value="ROV94437.1"/>
    <property type="molecule type" value="Genomic_DNA"/>
</dbReference>
<name>A0A423VTY7_CYTCH</name>
<evidence type="ECO:0000256" key="7">
    <source>
        <dbReference type="ARBA" id="ARBA00047899"/>
    </source>
</evidence>
<feature type="compositionally biased region" description="Basic and acidic residues" evidence="9">
    <location>
        <begin position="438"/>
        <end position="450"/>
    </location>
</feature>
<evidence type="ECO:0000313" key="12">
    <source>
        <dbReference type="Proteomes" id="UP000284375"/>
    </source>
</evidence>
<dbReference type="Proteomes" id="UP000284375">
    <property type="component" value="Unassembled WGS sequence"/>
</dbReference>
<organism evidence="11 12">
    <name type="scientific">Cytospora chrysosperma</name>
    <name type="common">Cytospora canker fungus</name>
    <name type="synonym">Sphaeria chrysosperma</name>
    <dbReference type="NCBI Taxonomy" id="252740"/>
    <lineage>
        <taxon>Eukaryota</taxon>
        <taxon>Fungi</taxon>
        <taxon>Dikarya</taxon>
        <taxon>Ascomycota</taxon>
        <taxon>Pezizomycotina</taxon>
        <taxon>Sordariomycetes</taxon>
        <taxon>Sordariomycetidae</taxon>
        <taxon>Diaporthales</taxon>
        <taxon>Cytosporaceae</taxon>
        <taxon>Cytospora</taxon>
    </lineage>
</organism>
<keyword evidence="5" id="KW-0418">Kinase</keyword>
<feature type="region of interest" description="Disordered" evidence="9">
    <location>
        <begin position="438"/>
        <end position="459"/>
    </location>
</feature>
<keyword evidence="6" id="KW-0067">ATP-binding</keyword>
<keyword evidence="4" id="KW-0547">Nucleotide-binding</keyword>
<dbReference type="SMART" id="SM00220">
    <property type="entry name" value="S_TKc"/>
    <property type="match status" value="1"/>
</dbReference>
<dbReference type="PROSITE" id="PS50011">
    <property type="entry name" value="PROTEIN_KINASE_DOM"/>
    <property type="match status" value="1"/>
</dbReference>
<feature type="compositionally biased region" description="Polar residues" evidence="9">
    <location>
        <begin position="46"/>
        <end position="58"/>
    </location>
</feature>
<sequence length="459" mass="51525">MASWIRRAIDRAGSSGRRREMGTNTSRPAAPSPETQTNQAQQTTTPDMTSTVGSQSRAPSPVREFPSSGFPVIGKSDKLEEENHAWYSTKNWYPVQIGEVFQDRYQVITKIGYGTASTSWLGRDLHEHQYVTIKAYAADQQQGERELAALQHINSALSKEGAKQHPGSEFIRTLLDSFTIAKKGSNANRCLVFKTLGMSLSELANNNVFGGGVPIEVVKGVTFHLLAALDFLHSQANVVHADIQEGNVMFAIESEDELREVEEEELREPSPRKVHRDGHVIFATRQVLAEIDYPVLCDFGEARFGQDEYEEHAMPDLYRAPEILLGYPWTNKIDIWALGLMIWGLVEGKNLFNDNAGGRWKSALPHMARMISLLGAPPQHMLDGTTATKEFFDKHGKFKKGQKVVPTSLEAEESKLEGDEKKEFVRFISRMLQWEPEKRPTARELAEDPWPKSVSADEE</sequence>
<dbReference type="InterPro" id="IPR051334">
    <property type="entry name" value="SRPK"/>
</dbReference>
<evidence type="ECO:0000256" key="1">
    <source>
        <dbReference type="ARBA" id="ARBA00012513"/>
    </source>
</evidence>
<dbReference type="SUPFAM" id="SSF56112">
    <property type="entry name" value="Protein kinase-like (PK-like)"/>
    <property type="match status" value="1"/>
</dbReference>
<dbReference type="STRING" id="252740.A0A423VTY7"/>
<comment type="catalytic activity">
    <reaction evidence="8">
        <text>L-seryl-[protein] + ATP = O-phospho-L-seryl-[protein] + ADP + H(+)</text>
        <dbReference type="Rhea" id="RHEA:17989"/>
        <dbReference type="Rhea" id="RHEA-COMP:9863"/>
        <dbReference type="Rhea" id="RHEA-COMP:11604"/>
        <dbReference type="ChEBI" id="CHEBI:15378"/>
        <dbReference type="ChEBI" id="CHEBI:29999"/>
        <dbReference type="ChEBI" id="CHEBI:30616"/>
        <dbReference type="ChEBI" id="CHEBI:83421"/>
        <dbReference type="ChEBI" id="CHEBI:456216"/>
        <dbReference type="EC" id="2.7.11.1"/>
    </reaction>
</comment>
<dbReference type="EC" id="2.7.11.1" evidence="1"/>
<evidence type="ECO:0000256" key="9">
    <source>
        <dbReference type="SAM" id="MobiDB-lite"/>
    </source>
</evidence>
<comment type="catalytic activity">
    <reaction evidence="7">
        <text>L-threonyl-[protein] + ATP = O-phospho-L-threonyl-[protein] + ADP + H(+)</text>
        <dbReference type="Rhea" id="RHEA:46608"/>
        <dbReference type="Rhea" id="RHEA-COMP:11060"/>
        <dbReference type="Rhea" id="RHEA-COMP:11605"/>
        <dbReference type="ChEBI" id="CHEBI:15378"/>
        <dbReference type="ChEBI" id="CHEBI:30013"/>
        <dbReference type="ChEBI" id="CHEBI:30616"/>
        <dbReference type="ChEBI" id="CHEBI:61977"/>
        <dbReference type="ChEBI" id="CHEBI:456216"/>
        <dbReference type="EC" id="2.7.11.1"/>
    </reaction>
</comment>
<accession>A0A423VTY7</accession>
<dbReference type="AlphaFoldDB" id="A0A423VTY7"/>
<evidence type="ECO:0000256" key="6">
    <source>
        <dbReference type="ARBA" id="ARBA00022840"/>
    </source>
</evidence>
<feature type="compositionally biased region" description="Low complexity" evidence="9">
    <location>
        <begin position="35"/>
        <end position="45"/>
    </location>
</feature>
<comment type="caution">
    <text evidence="11">The sequence shown here is derived from an EMBL/GenBank/DDBJ whole genome shotgun (WGS) entry which is preliminary data.</text>
</comment>
<evidence type="ECO:0000256" key="5">
    <source>
        <dbReference type="ARBA" id="ARBA00022777"/>
    </source>
</evidence>
<dbReference type="Gene3D" id="1.10.510.10">
    <property type="entry name" value="Transferase(Phosphotransferase) domain 1"/>
    <property type="match status" value="1"/>
</dbReference>
<dbReference type="Gene3D" id="3.30.200.20">
    <property type="entry name" value="Phosphorylase Kinase, domain 1"/>
    <property type="match status" value="1"/>
</dbReference>
<feature type="region of interest" description="Disordered" evidence="9">
    <location>
        <begin position="1"/>
        <end position="76"/>
    </location>
</feature>
<keyword evidence="3" id="KW-0808">Transferase</keyword>
<evidence type="ECO:0000256" key="2">
    <source>
        <dbReference type="ARBA" id="ARBA00022527"/>
    </source>
</evidence>
<dbReference type="PANTHER" id="PTHR47634">
    <property type="entry name" value="PROTEIN KINASE DOMAIN-CONTAINING PROTEIN-RELATED"/>
    <property type="match status" value="1"/>
</dbReference>
<dbReference type="PANTHER" id="PTHR47634:SF9">
    <property type="entry name" value="PROTEIN KINASE DOMAIN-CONTAINING PROTEIN-RELATED"/>
    <property type="match status" value="1"/>
</dbReference>
<keyword evidence="12" id="KW-1185">Reference proteome</keyword>
<dbReference type="InterPro" id="IPR011009">
    <property type="entry name" value="Kinase-like_dom_sf"/>
</dbReference>
<evidence type="ECO:0000256" key="8">
    <source>
        <dbReference type="ARBA" id="ARBA00048679"/>
    </source>
</evidence>
<evidence type="ECO:0000256" key="4">
    <source>
        <dbReference type="ARBA" id="ARBA00022741"/>
    </source>
</evidence>
<protein>
    <recommendedName>
        <fullName evidence="1">non-specific serine/threonine protein kinase</fullName>
        <ecNumber evidence="1">2.7.11.1</ecNumber>
    </recommendedName>
</protein>
<dbReference type="InterPro" id="IPR000719">
    <property type="entry name" value="Prot_kinase_dom"/>
</dbReference>
<dbReference type="GO" id="GO:0050684">
    <property type="term" value="P:regulation of mRNA processing"/>
    <property type="evidence" value="ECO:0007669"/>
    <property type="project" value="TreeGrafter"/>
</dbReference>
<feature type="domain" description="Protein kinase" evidence="10">
    <location>
        <begin position="105"/>
        <end position="451"/>
    </location>
</feature>